<keyword evidence="4" id="KW-1185">Reference proteome</keyword>
<dbReference type="EMBL" id="RXOF01000005">
    <property type="protein sequence ID" value="RTQ50295.1"/>
    <property type="molecule type" value="Genomic_DNA"/>
</dbReference>
<proteinExistence type="predicted"/>
<dbReference type="Proteomes" id="UP000282184">
    <property type="component" value="Unassembled WGS sequence"/>
</dbReference>
<reference evidence="3 4" key="1">
    <citation type="submission" date="2018-12" db="EMBL/GenBank/DDBJ databases">
        <title>Hymenobacter gummosus sp. nov., isolated from a spring.</title>
        <authorList>
            <person name="Nie L."/>
        </authorList>
    </citation>
    <scope>NUCLEOTIDE SEQUENCE [LARGE SCALE GENOMIC DNA]</scope>
    <source>
        <strain evidence="3 4">KCTC 52166</strain>
    </source>
</reference>
<dbReference type="Pfam" id="PF09935">
    <property type="entry name" value="DUF2167"/>
    <property type="match status" value="1"/>
</dbReference>
<gene>
    <name evidence="3" type="ORF">EJV47_11765</name>
</gene>
<feature type="region of interest" description="Disordered" evidence="1">
    <location>
        <begin position="296"/>
        <end position="320"/>
    </location>
</feature>
<evidence type="ECO:0000256" key="2">
    <source>
        <dbReference type="SAM" id="SignalP"/>
    </source>
</evidence>
<dbReference type="RefSeq" id="WP_126693344.1">
    <property type="nucleotide sequence ID" value="NZ_RXOF01000005.1"/>
</dbReference>
<sequence>MKQLLRLLLAGCLLLPATTQAAPTPAPVDSAALMKARIDSIQASFRYQTGRITLTEGRGTFTVPAGMRYLDAAQSRHVLTRLWGNPESTTEGLEGMVFPADKGPLDEKNWAFIVSFESMGYVKDDDAEEIDYTELLGDMQQEIKDANPDRKAAGFPTMELLGWAAAPHYDKAAHALHWAKKIQFEGSEGPTLNYDVRILGRKGVLSLNAVANTDQLAVVQAQIPAVVKGTDFAQGQRYADFNPDIDEVAAYSLGGLVAGKVLAKVGAFALLAKFWKVLLGLLAAGFTAIRRFFTGRGSSSEDEQPAAEETTDDATPAPGV</sequence>
<name>A0A431U4E1_9BACT</name>
<evidence type="ECO:0000256" key="1">
    <source>
        <dbReference type="SAM" id="MobiDB-lite"/>
    </source>
</evidence>
<comment type="caution">
    <text evidence="3">The sequence shown here is derived from an EMBL/GenBank/DDBJ whole genome shotgun (WGS) entry which is preliminary data.</text>
</comment>
<dbReference type="AlphaFoldDB" id="A0A431U4E1"/>
<protein>
    <submittedName>
        <fullName evidence="3">DUF2167 domain-containing protein</fullName>
    </submittedName>
</protein>
<feature type="signal peptide" evidence="2">
    <location>
        <begin position="1"/>
        <end position="21"/>
    </location>
</feature>
<feature type="chain" id="PRO_5018983703" evidence="2">
    <location>
        <begin position="22"/>
        <end position="320"/>
    </location>
</feature>
<feature type="compositionally biased region" description="Acidic residues" evidence="1">
    <location>
        <begin position="300"/>
        <end position="312"/>
    </location>
</feature>
<keyword evidence="2" id="KW-0732">Signal</keyword>
<evidence type="ECO:0000313" key="3">
    <source>
        <dbReference type="EMBL" id="RTQ50295.1"/>
    </source>
</evidence>
<organism evidence="3 4">
    <name type="scientific">Hymenobacter gummosus</name>
    <dbReference type="NCBI Taxonomy" id="1776032"/>
    <lineage>
        <taxon>Bacteria</taxon>
        <taxon>Pseudomonadati</taxon>
        <taxon>Bacteroidota</taxon>
        <taxon>Cytophagia</taxon>
        <taxon>Cytophagales</taxon>
        <taxon>Hymenobacteraceae</taxon>
        <taxon>Hymenobacter</taxon>
    </lineage>
</organism>
<dbReference type="InterPro" id="IPR018682">
    <property type="entry name" value="DUF2167_membr"/>
</dbReference>
<accession>A0A431U4E1</accession>
<dbReference type="OrthoDB" id="196355at2"/>
<evidence type="ECO:0000313" key="4">
    <source>
        <dbReference type="Proteomes" id="UP000282184"/>
    </source>
</evidence>